<evidence type="ECO:0000256" key="1">
    <source>
        <dbReference type="ARBA" id="ARBA00005156"/>
    </source>
</evidence>
<comment type="similarity">
    <text evidence="2">Belongs to the diphthine synthase family.</text>
</comment>
<dbReference type="InterPro" id="IPR035996">
    <property type="entry name" value="4pyrrol_Methylase_sf"/>
</dbReference>
<feature type="binding site" evidence="6">
    <location>
        <position position="163"/>
    </location>
    <ligand>
        <name>S-adenosyl-L-methionine</name>
        <dbReference type="ChEBI" id="CHEBI:59789"/>
    </ligand>
</feature>
<evidence type="ECO:0000256" key="4">
    <source>
        <dbReference type="ARBA" id="ARBA00022679"/>
    </source>
</evidence>
<dbReference type="GO" id="GO:0004164">
    <property type="term" value="F:diphthine synthase activity"/>
    <property type="evidence" value="ECO:0007669"/>
    <property type="project" value="UniProtKB-EC"/>
</dbReference>
<accession>A0A075GFL7</accession>
<reference evidence="8" key="1">
    <citation type="journal article" date="2014" name="Genome Biol. Evol.">
        <title>Pangenome evidence for extensive interdomain horizontal transfer affecting lineage core and shell genes in uncultured planktonic thaumarchaeota and euryarchaeota.</title>
        <authorList>
            <person name="Deschamps P."/>
            <person name="Zivanovic Y."/>
            <person name="Moreira D."/>
            <person name="Rodriguez-Valera F."/>
            <person name="Lopez-Garcia P."/>
        </authorList>
    </citation>
    <scope>NUCLEOTIDE SEQUENCE</scope>
</reference>
<dbReference type="UniPathway" id="UPA00559"/>
<keyword evidence="5 6" id="KW-0949">S-adenosyl-L-methionine</keyword>
<gene>
    <name evidence="8" type="primary">DPH5</name>
</gene>
<dbReference type="PANTHER" id="PTHR10882:SF0">
    <property type="entry name" value="DIPHTHINE METHYL ESTER SYNTHASE"/>
    <property type="match status" value="1"/>
</dbReference>
<dbReference type="Pfam" id="PF00590">
    <property type="entry name" value="TP_methylase"/>
    <property type="match status" value="1"/>
</dbReference>
<protein>
    <submittedName>
        <fullName evidence="8">Diphthine synthase (DPH5)</fullName>
        <ecNumber evidence="8">2.1.1.98</ecNumber>
    </submittedName>
</protein>
<dbReference type="NCBIfam" id="TIGR00522">
    <property type="entry name" value="dph5"/>
    <property type="match status" value="1"/>
</dbReference>
<dbReference type="GO" id="GO:0032259">
    <property type="term" value="P:methylation"/>
    <property type="evidence" value="ECO:0007669"/>
    <property type="project" value="UniProtKB-KW"/>
</dbReference>
<dbReference type="CDD" id="cd11647">
    <property type="entry name" value="DHP5_DphB"/>
    <property type="match status" value="1"/>
</dbReference>
<dbReference type="AlphaFoldDB" id="A0A075GFL7"/>
<keyword evidence="3 8" id="KW-0489">Methyltransferase</keyword>
<feature type="binding site" evidence="6">
    <location>
        <position position="83"/>
    </location>
    <ligand>
        <name>S-adenosyl-L-methionine</name>
        <dbReference type="ChEBI" id="CHEBI:59789"/>
    </ligand>
</feature>
<dbReference type="Gene3D" id="3.30.950.10">
    <property type="entry name" value="Methyltransferase, Cobalt-precorrin-4 Transmethylase, Domain 2"/>
    <property type="match status" value="1"/>
</dbReference>
<organism evidence="8">
    <name type="scientific">uncultured marine group II/III euryarchaeote KM3_133_A04</name>
    <dbReference type="NCBI Taxonomy" id="1457863"/>
    <lineage>
        <taxon>Archaea</taxon>
        <taxon>Methanobacteriati</taxon>
        <taxon>Methanobacteriota</taxon>
        <taxon>environmental samples</taxon>
    </lineage>
</organism>
<dbReference type="GO" id="GO:0017183">
    <property type="term" value="P:protein histidyl modification to diphthamide"/>
    <property type="evidence" value="ECO:0007669"/>
    <property type="project" value="UniProtKB-UniPathway"/>
</dbReference>
<comment type="pathway">
    <text evidence="1">Protein modification; peptidyl-diphthamide biosynthesis.</text>
</comment>
<proteinExistence type="inferred from homology"/>
<keyword evidence="4 8" id="KW-0808">Transferase</keyword>
<evidence type="ECO:0000256" key="5">
    <source>
        <dbReference type="ARBA" id="ARBA00022691"/>
    </source>
</evidence>
<evidence type="ECO:0000256" key="6">
    <source>
        <dbReference type="PIRSR" id="PIRSR036432-1"/>
    </source>
</evidence>
<feature type="binding site" evidence="6">
    <location>
        <position position="228"/>
    </location>
    <ligand>
        <name>S-adenosyl-L-methionine</name>
        <dbReference type="ChEBI" id="CHEBI:59789"/>
    </ligand>
</feature>
<evidence type="ECO:0000256" key="2">
    <source>
        <dbReference type="ARBA" id="ARBA00006729"/>
    </source>
</evidence>
<feature type="binding site" evidence="6">
    <location>
        <position position="203"/>
    </location>
    <ligand>
        <name>S-adenosyl-L-methionine</name>
        <dbReference type="ChEBI" id="CHEBI:59789"/>
    </ligand>
</feature>
<dbReference type="PIRSF" id="PIRSF036432">
    <property type="entry name" value="Diphthine_synth"/>
    <property type="match status" value="1"/>
</dbReference>
<dbReference type="InterPro" id="IPR014776">
    <property type="entry name" value="4pyrrole_Mease_sub2"/>
</dbReference>
<dbReference type="EC" id="2.1.1.98" evidence="8"/>
<dbReference type="InterPro" id="IPR000878">
    <property type="entry name" value="4pyrrol_Mease"/>
</dbReference>
<dbReference type="SUPFAM" id="SSF53790">
    <property type="entry name" value="Tetrapyrrole methylase"/>
    <property type="match status" value="1"/>
</dbReference>
<feature type="binding site" evidence="6">
    <location>
        <position position="9"/>
    </location>
    <ligand>
        <name>S-adenosyl-L-methionine</name>
        <dbReference type="ChEBI" id="CHEBI:59789"/>
    </ligand>
</feature>
<feature type="domain" description="Tetrapyrrole methylase" evidence="7">
    <location>
        <begin position="1"/>
        <end position="218"/>
    </location>
</feature>
<sequence>MLTLVGLGLGGPESLTQDGIAVIREASALFAEGYTSPLLPETLAWVEQAAGRVRLLSREEVEQPETLLAAARDGDAVLLIGGDPLSATTHVSLRLQCGEAGIECRVVHNASVLTTVAGELGLQHYRFGPVATLVTPQGDYRPLSPVKRVLQNIEAGFHSLVLLDIRADDPAIESRLMTATEGAALLLEGGVATGARACAAARVGRSDQQIWCGALGEMAQAKIGAVPHSIVIPGELHFVEEEALAAMQE</sequence>
<evidence type="ECO:0000313" key="8">
    <source>
        <dbReference type="EMBL" id="AIF00418.1"/>
    </source>
</evidence>
<evidence type="ECO:0000259" key="7">
    <source>
        <dbReference type="Pfam" id="PF00590"/>
    </source>
</evidence>
<dbReference type="PANTHER" id="PTHR10882">
    <property type="entry name" value="DIPHTHINE SYNTHASE"/>
    <property type="match status" value="1"/>
</dbReference>
<evidence type="ECO:0000256" key="3">
    <source>
        <dbReference type="ARBA" id="ARBA00022603"/>
    </source>
</evidence>
<name>A0A075GFL7_9EURY</name>
<dbReference type="EMBL" id="KF900591">
    <property type="protein sequence ID" value="AIF00418.1"/>
    <property type="molecule type" value="Genomic_DNA"/>
</dbReference>
<dbReference type="Gene3D" id="3.40.1010.10">
    <property type="entry name" value="Cobalt-precorrin-4 Transmethylase, Domain 1"/>
    <property type="match status" value="1"/>
</dbReference>
<feature type="binding site" evidence="6">
    <location>
        <begin position="111"/>
        <end position="112"/>
    </location>
    <ligand>
        <name>S-adenosyl-L-methionine</name>
        <dbReference type="ChEBI" id="CHEBI:59789"/>
    </ligand>
</feature>
<dbReference type="InterPro" id="IPR014777">
    <property type="entry name" value="4pyrrole_Mease_sub1"/>
</dbReference>
<dbReference type="InterPro" id="IPR004551">
    <property type="entry name" value="Dphthn_synthase"/>
</dbReference>